<sequence>MDIGTSVSSNQNASSAQRKFYQWVLKWITGIHAQIDWDNDEMRDTPHSTKPDVPTLASFLQAIGFKLLSFEKYNDPLVSGKNDNKIETSEQGVLRVAIECNISNMRAVLELGGIACKCPNPDHIKDASFWSISGTGPVGSTDNISQKVEETGSTLLPRLSKDVVRLLRDVSHKLFDIIAYDPNVNRNTDILNASQANNVFYERKVTKEIRVTRSHTEPEMCLRTDDMTLQCAPEKRSKSINSNPFISHVASPIQSKPTLERQKTWDIETGSLGGVPRPSPPKLASSPTVFSELSNSLGKISLQSVTDNPRNITEYIVGAHQNLEKALEVLLVKKPKLLNDISPIQDNDSASVRSAPANMPPAVIVSPCHKPIRSNTITTVKSSSKLSCLMREQQTQAKTNPAIIPRVRRNIEPMLSKSMTRKNVKSEQENVKPTLRRSSFYIPSSATSNTSLLKSSDVGQKFSSSRKCSASKANLTINSDLSSRDSLRTKKLASPEQALSNLDTLKTTSSRISMIKPPTKISKTAKPTKSMKTSPGIKKNSRVSLSKE</sequence>
<feature type="compositionally biased region" description="Polar residues" evidence="1">
    <location>
        <begin position="502"/>
        <end position="512"/>
    </location>
</feature>
<feature type="compositionally biased region" description="Polar residues" evidence="1">
    <location>
        <begin position="521"/>
        <end position="533"/>
    </location>
</feature>
<evidence type="ECO:0000256" key="1">
    <source>
        <dbReference type="SAM" id="MobiDB-lite"/>
    </source>
</evidence>
<name>A0A833RME3_9HYME</name>
<keyword evidence="3" id="KW-1185">Reference proteome</keyword>
<dbReference type="AlphaFoldDB" id="A0A833RME3"/>
<dbReference type="EMBL" id="WNWW01001002">
    <property type="protein sequence ID" value="KAF3420092.1"/>
    <property type="molecule type" value="Genomic_DNA"/>
</dbReference>
<accession>A0A833RME3</accession>
<reference evidence="2" key="1">
    <citation type="submission" date="2019-11" db="EMBL/GenBank/DDBJ databases">
        <title>The nuclear and mitochondrial genomes of Frieseomelitta varia - a highly eusocial stingless bee (Meliponini) with a permanently sterile worker caste.</title>
        <authorList>
            <person name="Freitas F.C.P."/>
            <person name="Lourenco A.P."/>
            <person name="Nunes F.M.F."/>
            <person name="Paschoal A.R."/>
            <person name="Abreu F.C.P."/>
            <person name="Barbin F.O."/>
            <person name="Bataglia L."/>
            <person name="Cardoso-Junior C.A.M."/>
            <person name="Cervoni M.S."/>
            <person name="Silva S.R."/>
            <person name="Dalarmi F."/>
            <person name="Del Lama M.A."/>
            <person name="Depintor T.S."/>
            <person name="Ferreira K.M."/>
            <person name="Goria P.S."/>
            <person name="Jaskot M.C."/>
            <person name="Lago D.C."/>
            <person name="Luna-Lucena D."/>
            <person name="Moda L.M."/>
            <person name="Nascimento L."/>
            <person name="Pedrino M."/>
            <person name="Rabico F.O."/>
            <person name="Sanches F.C."/>
            <person name="Santos D.E."/>
            <person name="Santos C.G."/>
            <person name="Vieira J."/>
            <person name="Lopes T.F."/>
            <person name="Barchuk A.R."/>
            <person name="Hartfelder K."/>
            <person name="Simoes Z.L.P."/>
            <person name="Bitondi M.M.G."/>
            <person name="Pinheiro D.G."/>
        </authorList>
    </citation>
    <scope>NUCLEOTIDE SEQUENCE</scope>
    <source>
        <strain evidence="2">USP_RPSP 00005682</strain>
        <tissue evidence="2">Whole individual</tissue>
    </source>
</reference>
<feature type="region of interest" description="Disordered" evidence="1">
    <location>
        <begin position="502"/>
        <end position="548"/>
    </location>
</feature>
<protein>
    <submittedName>
        <fullName evidence="2">Uncharacterized protein</fullName>
    </submittedName>
</protein>
<proteinExistence type="predicted"/>
<evidence type="ECO:0000313" key="3">
    <source>
        <dbReference type="Proteomes" id="UP000655588"/>
    </source>
</evidence>
<gene>
    <name evidence="2" type="ORF">E2986_07324</name>
</gene>
<evidence type="ECO:0000313" key="2">
    <source>
        <dbReference type="EMBL" id="KAF3420092.1"/>
    </source>
</evidence>
<organism evidence="2 3">
    <name type="scientific">Frieseomelitta varia</name>
    <dbReference type="NCBI Taxonomy" id="561572"/>
    <lineage>
        <taxon>Eukaryota</taxon>
        <taxon>Metazoa</taxon>
        <taxon>Ecdysozoa</taxon>
        <taxon>Arthropoda</taxon>
        <taxon>Hexapoda</taxon>
        <taxon>Insecta</taxon>
        <taxon>Pterygota</taxon>
        <taxon>Neoptera</taxon>
        <taxon>Endopterygota</taxon>
        <taxon>Hymenoptera</taxon>
        <taxon>Apocrita</taxon>
        <taxon>Aculeata</taxon>
        <taxon>Apoidea</taxon>
        <taxon>Anthophila</taxon>
        <taxon>Apidae</taxon>
        <taxon>Frieseomelitta</taxon>
    </lineage>
</organism>
<dbReference type="Proteomes" id="UP000655588">
    <property type="component" value="Unassembled WGS sequence"/>
</dbReference>
<comment type="caution">
    <text evidence="2">The sequence shown here is derived from an EMBL/GenBank/DDBJ whole genome shotgun (WGS) entry which is preliminary data.</text>
</comment>